<dbReference type="InterPro" id="IPR026866">
    <property type="entry name" value="CR006_AAA"/>
</dbReference>
<dbReference type="Gene3D" id="3.40.50.300">
    <property type="entry name" value="P-loop containing nucleotide triphosphate hydrolases"/>
    <property type="match status" value="1"/>
</dbReference>
<reference evidence="2" key="1">
    <citation type="submission" date="2019-03" db="EMBL/GenBank/DDBJ databases">
        <title>Single cell metagenomics reveals metabolic interactions within the superorganism composed of flagellate Streblomastix strix and complex community of Bacteroidetes bacteria on its surface.</title>
        <authorList>
            <person name="Treitli S.C."/>
            <person name="Kolisko M."/>
            <person name="Husnik F."/>
            <person name="Keeling P."/>
            <person name="Hampl V."/>
        </authorList>
    </citation>
    <scope>NUCLEOTIDE SEQUENCE</scope>
    <source>
        <strain evidence="2">STM</strain>
    </source>
</reference>
<proteinExistence type="predicted"/>
<comment type="caution">
    <text evidence="2">The sequence shown here is derived from an EMBL/GenBank/DDBJ whole genome shotgun (WGS) entry which is preliminary data.</text>
</comment>
<sequence length="353" mass="40931">MATIQEIAKELNSSKQPINLIYAFNSTGKTKLSVEYKNLTKGEDGKHAGVYYNAYSEDLFRWNNDEENDNENMRLEILQSSLNSYFSSIIENPELLEEKLAPYLPKYTYEFDINPNSEIGIDTIRFSRDGVNNIKISRGEERIFIWCFFLALFEADAWTGEQDAHFFIDDPVSSMDEHNIFITANSIIKLIDEKIVAKSEKRIIVTTHHIGLFSILSDRLMNSSHKNNTKRNILSFHDHELTLKNHDKDVFLYHLYLMQILKEAKDEKKVMGYHFIMLRQLLEIISSFLGAGGIKKALEEIGYKEEIEQISNQVNSLSHKDGRLQPADLNPADVKLFEDIYRDIQGKYNFITH</sequence>
<protein>
    <recommendedName>
        <fullName evidence="1">Protein CR006 P-loop domain-containing protein</fullName>
    </recommendedName>
</protein>
<name>A0A5J4SQX9_9ZZZZ</name>
<dbReference type="SUPFAM" id="SSF52540">
    <property type="entry name" value="P-loop containing nucleoside triphosphate hydrolases"/>
    <property type="match status" value="1"/>
</dbReference>
<dbReference type="AlphaFoldDB" id="A0A5J4SQX9"/>
<dbReference type="EMBL" id="SNRY01000071">
    <property type="protein sequence ID" value="KAA6348318.1"/>
    <property type="molecule type" value="Genomic_DNA"/>
</dbReference>
<dbReference type="Pfam" id="PF13166">
    <property type="entry name" value="AAA_13"/>
    <property type="match status" value="1"/>
</dbReference>
<evidence type="ECO:0000313" key="2">
    <source>
        <dbReference type="EMBL" id="KAA6348318.1"/>
    </source>
</evidence>
<accession>A0A5J4SQX9</accession>
<dbReference type="InterPro" id="IPR027417">
    <property type="entry name" value="P-loop_NTPase"/>
</dbReference>
<evidence type="ECO:0000259" key="1">
    <source>
        <dbReference type="Pfam" id="PF13166"/>
    </source>
</evidence>
<gene>
    <name evidence="2" type="ORF">EZS27_004208</name>
</gene>
<feature type="domain" description="Protein CR006 P-loop" evidence="1">
    <location>
        <begin position="98"/>
        <end position="340"/>
    </location>
</feature>
<organism evidence="2">
    <name type="scientific">termite gut metagenome</name>
    <dbReference type="NCBI Taxonomy" id="433724"/>
    <lineage>
        <taxon>unclassified sequences</taxon>
        <taxon>metagenomes</taxon>
        <taxon>organismal metagenomes</taxon>
    </lineage>
</organism>